<name>A0ABX7QVI8_9GAMM</name>
<evidence type="ECO:0000313" key="2">
    <source>
        <dbReference type="EMBL" id="QSX34990.1"/>
    </source>
</evidence>
<evidence type="ECO:0000256" key="1">
    <source>
        <dbReference type="SAM" id="SignalP"/>
    </source>
</evidence>
<feature type="chain" id="PRO_5046837959" evidence="1">
    <location>
        <begin position="21"/>
        <end position="106"/>
    </location>
</feature>
<sequence>MKFRLITLFATLALSFAAFALDLQSAKDQGLVGEQTNGYLAALKSTADVTALVNDVNAKRTAAYQQIAQKNGISADDVAKLAAKKIIAKAEKGHMVQDSSGSWVKK</sequence>
<proteinExistence type="predicted"/>
<organism evidence="2 3">
    <name type="scientific">Shewanella avicenniae</name>
    <dbReference type="NCBI Taxonomy" id="2814294"/>
    <lineage>
        <taxon>Bacteria</taxon>
        <taxon>Pseudomonadati</taxon>
        <taxon>Pseudomonadota</taxon>
        <taxon>Gammaproteobacteria</taxon>
        <taxon>Alteromonadales</taxon>
        <taxon>Shewanellaceae</taxon>
        <taxon>Shewanella</taxon>
    </lineage>
</organism>
<feature type="signal peptide" evidence="1">
    <location>
        <begin position="1"/>
        <end position="20"/>
    </location>
</feature>
<dbReference type="InterPro" id="IPR008309">
    <property type="entry name" value="YdbL"/>
</dbReference>
<gene>
    <name evidence="2" type="ORF">JYB87_07165</name>
</gene>
<keyword evidence="3" id="KW-1185">Reference proteome</keyword>
<protein>
    <submittedName>
        <fullName evidence="2">YdbL family protein</fullName>
    </submittedName>
</protein>
<dbReference type="Pfam" id="PF07027">
    <property type="entry name" value="DUF1318"/>
    <property type="match status" value="1"/>
</dbReference>
<dbReference type="RefSeq" id="WP_207356187.1">
    <property type="nucleotide sequence ID" value="NZ_CP071503.1"/>
</dbReference>
<dbReference type="PIRSF" id="PIRSF025560">
    <property type="entry name" value="UCP025560"/>
    <property type="match status" value="1"/>
</dbReference>
<reference evidence="2 3" key="1">
    <citation type="submission" date="2021-03" db="EMBL/GenBank/DDBJ databases">
        <title>Novel species identification of genus Shewanella.</title>
        <authorList>
            <person name="Liu G."/>
            <person name="Zhang Q."/>
        </authorList>
    </citation>
    <scope>NUCLEOTIDE SEQUENCE [LARGE SCALE GENOMIC DNA]</scope>
    <source>
        <strain evidence="2 3">FJAT-51800</strain>
    </source>
</reference>
<dbReference type="EMBL" id="CP071503">
    <property type="protein sequence ID" value="QSX34990.1"/>
    <property type="molecule type" value="Genomic_DNA"/>
</dbReference>
<keyword evidence="1" id="KW-0732">Signal</keyword>
<accession>A0ABX7QVI8</accession>
<dbReference type="Proteomes" id="UP000662770">
    <property type="component" value="Chromosome"/>
</dbReference>
<evidence type="ECO:0000313" key="3">
    <source>
        <dbReference type="Proteomes" id="UP000662770"/>
    </source>
</evidence>